<evidence type="ECO:0000256" key="2">
    <source>
        <dbReference type="ARBA" id="ARBA00022723"/>
    </source>
</evidence>
<dbReference type="PIRSF" id="PIRSF005902">
    <property type="entry name" value="DNase_TatD"/>
    <property type="match status" value="1"/>
</dbReference>
<dbReference type="Gene3D" id="3.20.20.140">
    <property type="entry name" value="Metal-dependent hydrolases"/>
    <property type="match status" value="1"/>
</dbReference>
<dbReference type="Pfam" id="PF01026">
    <property type="entry name" value="TatD_DNase"/>
    <property type="match status" value="1"/>
</dbReference>
<name>A0A932M1X2_UNCTE</name>
<dbReference type="GO" id="GO:0005829">
    <property type="term" value="C:cytosol"/>
    <property type="evidence" value="ECO:0007669"/>
    <property type="project" value="TreeGrafter"/>
</dbReference>
<feature type="binding site" evidence="4">
    <location>
        <position position="91"/>
    </location>
    <ligand>
        <name>a divalent metal cation</name>
        <dbReference type="ChEBI" id="CHEBI:60240"/>
        <label>1</label>
    </ligand>
</feature>
<dbReference type="FunFam" id="3.20.20.140:FF:000005">
    <property type="entry name" value="TatD family hydrolase"/>
    <property type="match status" value="1"/>
</dbReference>
<protein>
    <submittedName>
        <fullName evidence="5">TatD family hydrolase</fullName>
    </submittedName>
</protein>
<dbReference type="CDD" id="cd01310">
    <property type="entry name" value="TatD_DNAse"/>
    <property type="match status" value="1"/>
</dbReference>
<evidence type="ECO:0000313" key="5">
    <source>
        <dbReference type="EMBL" id="MBI3015925.1"/>
    </source>
</evidence>
<dbReference type="InterPro" id="IPR001130">
    <property type="entry name" value="TatD-like"/>
</dbReference>
<evidence type="ECO:0000256" key="3">
    <source>
        <dbReference type="ARBA" id="ARBA00022801"/>
    </source>
</evidence>
<dbReference type="EMBL" id="JACPSX010000246">
    <property type="protein sequence ID" value="MBI3015925.1"/>
    <property type="molecule type" value="Genomic_DNA"/>
</dbReference>
<feature type="binding site" evidence="4">
    <location>
        <position position="203"/>
    </location>
    <ligand>
        <name>a divalent metal cation</name>
        <dbReference type="ChEBI" id="CHEBI:60240"/>
        <label>1</label>
    </ligand>
</feature>
<dbReference type="Proteomes" id="UP000741360">
    <property type="component" value="Unassembled WGS sequence"/>
</dbReference>
<gene>
    <name evidence="5" type="ORF">HYY65_12910</name>
</gene>
<comment type="caution">
    <text evidence="5">The sequence shown here is derived from an EMBL/GenBank/DDBJ whole genome shotgun (WGS) entry which is preliminary data.</text>
</comment>
<dbReference type="GO" id="GO:0016788">
    <property type="term" value="F:hydrolase activity, acting on ester bonds"/>
    <property type="evidence" value="ECO:0007669"/>
    <property type="project" value="InterPro"/>
</dbReference>
<comment type="similarity">
    <text evidence="1">Belongs to the metallo-dependent hydrolases superfamily. TatD-type hydrolase family.</text>
</comment>
<reference evidence="5" key="1">
    <citation type="submission" date="2020-07" db="EMBL/GenBank/DDBJ databases">
        <title>Huge and variable diversity of episymbiotic CPR bacteria and DPANN archaea in groundwater ecosystems.</title>
        <authorList>
            <person name="He C.Y."/>
            <person name="Keren R."/>
            <person name="Whittaker M."/>
            <person name="Farag I.F."/>
            <person name="Doudna J."/>
            <person name="Cate J.H.D."/>
            <person name="Banfield J.F."/>
        </authorList>
    </citation>
    <scope>NUCLEOTIDE SEQUENCE</scope>
    <source>
        <strain evidence="5">NC_groundwater_717_Ag_S-0.2um_59_8</strain>
    </source>
</reference>
<dbReference type="InterPro" id="IPR015991">
    <property type="entry name" value="TatD/YcfH-like"/>
</dbReference>
<keyword evidence="2 4" id="KW-0479">Metal-binding</keyword>
<dbReference type="GO" id="GO:0004536">
    <property type="term" value="F:DNA nuclease activity"/>
    <property type="evidence" value="ECO:0007669"/>
    <property type="project" value="InterPro"/>
</dbReference>
<feature type="binding site" evidence="4">
    <location>
        <position position="8"/>
    </location>
    <ligand>
        <name>a divalent metal cation</name>
        <dbReference type="ChEBI" id="CHEBI:60240"/>
        <label>1</label>
    </ligand>
</feature>
<dbReference type="SUPFAM" id="SSF51556">
    <property type="entry name" value="Metallo-dependent hydrolases"/>
    <property type="match status" value="1"/>
</dbReference>
<feature type="binding site" evidence="4">
    <location>
        <position position="6"/>
    </location>
    <ligand>
        <name>a divalent metal cation</name>
        <dbReference type="ChEBI" id="CHEBI:60240"/>
        <label>1</label>
    </ligand>
</feature>
<evidence type="ECO:0000256" key="4">
    <source>
        <dbReference type="PIRSR" id="PIRSR005902-1"/>
    </source>
</evidence>
<dbReference type="InterPro" id="IPR032466">
    <property type="entry name" value="Metal_Hydrolase"/>
</dbReference>
<organism evidence="5 6">
    <name type="scientific">Tectimicrobiota bacterium</name>
    <dbReference type="NCBI Taxonomy" id="2528274"/>
    <lineage>
        <taxon>Bacteria</taxon>
        <taxon>Pseudomonadati</taxon>
        <taxon>Nitrospinota/Tectimicrobiota group</taxon>
        <taxon>Candidatus Tectimicrobiota</taxon>
    </lineage>
</organism>
<dbReference type="NCBIfam" id="TIGR00010">
    <property type="entry name" value="YchF/TatD family DNA exonuclease"/>
    <property type="match status" value="1"/>
</dbReference>
<proteinExistence type="inferred from homology"/>
<evidence type="ECO:0000256" key="1">
    <source>
        <dbReference type="ARBA" id="ARBA00009275"/>
    </source>
</evidence>
<dbReference type="GO" id="GO:0046872">
    <property type="term" value="F:metal ion binding"/>
    <property type="evidence" value="ECO:0007669"/>
    <property type="project" value="UniProtKB-KW"/>
</dbReference>
<dbReference type="AlphaFoldDB" id="A0A932M1X2"/>
<dbReference type="PANTHER" id="PTHR46124">
    <property type="entry name" value="D-AMINOACYL-TRNA DEACYLASE"/>
    <property type="match status" value="1"/>
</dbReference>
<evidence type="ECO:0000313" key="6">
    <source>
        <dbReference type="Proteomes" id="UP000741360"/>
    </source>
</evidence>
<accession>A0A932M1X2</accession>
<sequence length="255" mass="27740">MLTDAHTHLYRYEGKELEDVMARARESGVEVIIAVGQTVGISRQALKVASQFAPVYAAVGIHPWMADQATRESLSTIESLAGEPKVVAISEIGLDYLKPGIPAKEVQIEVFRAQIALAKQLSLPIIIHDKGAHKDTVRCLQEEGASQVGGVVHGFSGDYQMARECLEMGFLISARELVNVPAERGLDGVFRRLPLDGIAIETDSPVPFPMNREKGIKTEPAHGKVIVEKVAQLKGVSAQEVSRITTESLKKLLKL</sequence>
<feature type="binding site" evidence="4">
    <location>
        <position position="128"/>
    </location>
    <ligand>
        <name>a divalent metal cation</name>
        <dbReference type="ChEBI" id="CHEBI:60240"/>
        <label>2</label>
    </ligand>
</feature>
<keyword evidence="3 5" id="KW-0378">Hydrolase</keyword>
<dbReference type="PANTHER" id="PTHR46124:SF2">
    <property type="entry name" value="D-AMINOACYL-TRNA DEACYLASE"/>
    <property type="match status" value="1"/>
</dbReference>
<feature type="binding site" evidence="4">
    <location>
        <position position="153"/>
    </location>
    <ligand>
        <name>a divalent metal cation</name>
        <dbReference type="ChEBI" id="CHEBI:60240"/>
        <label>2</label>
    </ligand>
</feature>